<sequence>MLFLFQVFSRGAITIIANLGKRGGCADFHVPLPNHNVQPIRLSYYLRPHYVLNDIDMLAVLNEPEFMFSCAIIDRLEVCSTIQGITVRKWRGKITGADIMRWLCGEVFSSWDMSPISMIGNVGKERNND</sequence>
<name>A0A744CDC4_SALER</name>
<protein>
    <submittedName>
        <fullName evidence="1">Uncharacterized protein</fullName>
    </submittedName>
</protein>
<evidence type="ECO:0000313" key="1">
    <source>
        <dbReference type="EMBL" id="HAF2413296.1"/>
    </source>
</evidence>
<comment type="caution">
    <text evidence="1">The sequence shown here is derived from an EMBL/GenBank/DDBJ whole genome shotgun (WGS) entry which is preliminary data.</text>
</comment>
<reference evidence="1" key="2">
    <citation type="submission" date="2020-02" db="EMBL/GenBank/DDBJ databases">
        <authorList>
            <consortium name="NCBI Pathogen Detection Project"/>
        </authorList>
    </citation>
    <scope>NUCLEOTIDE SEQUENCE</scope>
    <source>
        <strain evidence="1">MA.CCC_P4</strain>
    </source>
</reference>
<organism evidence="1">
    <name type="scientific">Salmonella enterica</name>
    <name type="common">Salmonella choleraesuis</name>
    <dbReference type="NCBI Taxonomy" id="28901"/>
    <lineage>
        <taxon>Bacteria</taxon>
        <taxon>Pseudomonadati</taxon>
        <taxon>Pseudomonadota</taxon>
        <taxon>Gammaproteobacteria</taxon>
        <taxon>Enterobacterales</taxon>
        <taxon>Enterobacteriaceae</taxon>
        <taxon>Salmonella</taxon>
    </lineage>
</organism>
<accession>A0A744CDC4</accession>
<reference evidence="1" key="1">
    <citation type="journal article" date="2018" name="Genome Biol.">
        <title>SKESA: strategic k-mer extension for scrupulous assemblies.</title>
        <authorList>
            <person name="Souvorov A."/>
            <person name="Agarwala R."/>
            <person name="Lipman D.J."/>
        </authorList>
    </citation>
    <scope>NUCLEOTIDE SEQUENCE</scope>
    <source>
        <strain evidence="1">MA.CCC_P4</strain>
    </source>
</reference>
<proteinExistence type="predicted"/>
<gene>
    <name evidence="1" type="ORF">G8N70_003648</name>
</gene>
<dbReference type="AlphaFoldDB" id="A0A744CDC4"/>
<dbReference type="EMBL" id="DAAUQJ010000007">
    <property type="protein sequence ID" value="HAF2413296.1"/>
    <property type="molecule type" value="Genomic_DNA"/>
</dbReference>